<dbReference type="InterPro" id="IPR029058">
    <property type="entry name" value="AB_hydrolase_fold"/>
</dbReference>
<dbReference type="Proteomes" id="UP000008983">
    <property type="component" value="Unassembled WGS sequence"/>
</dbReference>
<dbReference type="InterPro" id="IPR022742">
    <property type="entry name" value="Hydrolase_4"/>
</dbReference>
<keyword evidence="1" id="KW-1133">Transmembrane helix</keyword>
<evidence type="ECO:0000313" key="3">
    <source>
        <dbReference type="EMBL" id="EGR33097.1"/>
    </source>
</evidence>
<dbReference type="SUPFAM" id="SSF53474">
    <property type="entry name" value="alpha/beta-Hydrolases"/>
    <property type="match status" value="1"/>
</dbReference>
<organism evidence="3 4">
    <name type="scientific">Ichthyophthirius multifiliis</name>
    <name type="common">White spot disease agent</name>
    <name type="synonym">Ich</name>
    <dbReference type="NCBI Taxonomy" id="5932"/>
    <lineage>
        <taxon>Eukaryota</taxon>
        <taxon>Sar</taxon>
        <taxon>Alveolata</taxon>
        <taxon>Ciliophora</taxon>
        <taxon>Intramacronucleata</taxon>
        <taxon>Oligohymenophorea</taxon>
        <taxon>Hymenostomatida</taxon>
        <taxon>Ophryoglenina</taxon>
        <taxon>Ichthyophthirius</taxon>
    </lineage>
</organism>
<reference evidence="3 4" key="1">
    <citation type="submission" date="2011-07" db="EMBL/GenBank/DDBJ databases">
        <authorList>
            <person name="Coyne R."/>
            <person name="Brami D."/>
            <person name="Johnson J."/>
            <person name="Hostetler J."/>
            <person name="Hannick L."/>
            <person name="Clark T."/>
            <person name="Cassidy-Hanley D."/>
            <person name="Inman J."/>
        </authorList>
    </citation>
    <scope>NUCLEOTIDE SEQUENCE [LARGE SCALE GENOMIC DNA]</scope>
    <source>
        <strain evidence="3 4">G5</strain>
    </source>
</reference>
<feature type="transmembrane region" description="Helical" evidence="1">
    <location>
        <begin position="307"/>
        <end position="328"/>
    </location>
</feature>
<dbReference type="Pfam" id="PF12146">
    <property type="entry name" value="Hydrolase_4"/>
    <property type="match status" value="1"/>
</dbReference>
<dbReference type="PANTHER" id="PTHR43358:SF4">
    <property type="entry name" value="ALPHA_BETA HYDROLASE FOLD-1 DOMAIN-CONTAINING PROTEIN"/>
    <property type="match status" value="1"/>
</dbReference>
<name>G0QNW1_ICHMU</name>
<dbReference type="OMA" id="HTNPIMF"/>
<dbReference type="PANTHER" id="PTHR43358">
    <property type="entry name" value="ALPHA/BETA-HYDROLASE"/>
    <property type="match status" value="1"/>
</dbReference>
<proteinExistence type="predicted"/>
<dbReference type="RefSeq" id="XP_004037083.1">
    <property type="nucleotide sequence ID" value="XM_004037035.1"/>
</dbReference>
<keyword evidence="1" id="KW-0812">Transmembrane</keyword>
<keyword evidence="4" id="KW-1185">Reference proteome</keyword>
<evidence type="ECO:0000259" key="2">
    <source>
        <dbReference type="Pfam" id="PF12146"/>
    </source>
</evidence>
<sequence>MNIIDQFQNIWKQFCKPIRQNYSLFDLGPPIFQNDFCQYKRTDFQLQNKKNQEIVCSIYENPTIQSKYCILYLHSLNGSRIESKHIVQYAIQNGFSFVSFDFPGCGLSQGDYVTLGYSEQNDVEIIINYIKEVKKIPYISLWGRSMGAVTALLYSQKFPQNINCMAVDSPFLNIKSAGINIIKQKIDLPEFLLGRVMEFVRGQIKNNLDFDIEDVDCEKNLNNSSVPAIFIVSKEDKLISCENLNNRLNLTINIKNFNQKNNLFFQKIQLKIIQKITNLIIIRKYIKKMMRKIINKIQYKIIINKQLMIIIQIKMIIIANNIITKIFVLILIKIIIIIIIIIKIIIKIIIIIIFFKIFKKKMIIIITRINQIIKILQIIIALIFIKILKLVQVVQIIKIHSLIKT</sequence>
<feature type="non-terminal residue" evidence="3">
    <location>
        <position position="405"/>
    </location>
</feature>
<gene>
    <name evidence="3" type="ORF">IMG5_061800</name>
</gene>
<dbReference type="InterPro" id="IPR052920">
    <property type="entry name" value="DNA-binding_regulatory"/>
</dbReference>
<dbReference type="eggNOG" id="KOG1552">
    <property type="taxonomic scope" value="Eukaryota"/>
</dbReference>
<evidence type="ECO:0000256" key="1">
    <source>
        <dbReference type="SAM" id="Phobius"/>
    </source>
</evidence>
<feature type="domain" description="Serine aminopeptidase S33" evidence="2">
    <location>
        <begin position="67"/>
        <end position="182"/>
    </location>
</feature>
<dbReference type="AlphaFoldDB" id="G0QNW1"/>
<dbReference type="EMBL" id="GL983510">
    <property type="protein sequence ID" value="EGR33097.1"/>
    <property type="molecule type" value="Genomic_DNA"/>
</dbReference>
<dbReference type="GeneID" id="14909268"/>
<protein>
    <recommendedName>
        <fullName evidence="2">Serine aminopeptidase S33 domain-containing protein</fullName>
    </recommendedName>
</protein>
<dbReference type="STRING" id="857967.G0QNW1"/>
<feature type="transmembrane region" description="Helical" evidence="1">
    <location>
        <begin position="334"/>
        <end position="355"/>
    </location>
</feature>
<dbReference type="InParanoid" id="G0QNW1"/>
<keyword evidence="1" id="KW-0472">Membrane</keyword>
<dbReference type="Gene3D" id="3.40.50.1820">
    <property type="entry name" value="alpha/beta hydrolase"/>
    <property type="match status" value="1"/>
</dbReference>
<evidence type="ECO:0000313" key="4">
    <source>
        <dbReference type="Proteomes" id="UP000008983"/>
    </source>
</evidence>
<feature type="transmembrane region" description="Helical" evidence="1">
    <location>
        <begin position="375"/>
        <end position="397"/>
    </location>
</feature>
<dbReference type="OrthoDB" id="10249433at2759"/>
<accession>G0QNW1</accession>